<evidence type="ECO:0000313" key="4">
    <source>
        <dbReference type="Proteomes" id="UP001360953"/>
    </source>
</evidence>
<organism evidence="3 4">
    <name type="scientific">Phyllosticta citribraziliensis</name>
    <dbReference type="NCBI Taxonomy" id="989973"/>
    <lineage>
        <taxon>Eukaryota</taxon>
        <taxon>Fungi</taxon>
        <taxon>Dikarya</taxon>
        <taxon>Ascomycota</taxon>
        <taxon>Pezizomycotina</taxon>
        <taxon>Dothideomycetes</taxon>
        <taxon>Dothideomycetes incertae sedis</taxon>
        <taxon>Botryosphaeriales</taxon>
        <taxon>Phyllostictaceae</taxon>
        <taxon>Phyllosticta</taxon>
    </lineage>
</organism>
<feature type="region of interest" description="Disordered" evidence="1">
    <location>
        <begin position="147"/>
        <end position="178"/>
    </location>
</feature>
<dbReference type="EMBL" id="JBBPEH010000001">
    <property type="protein sequence ID" value="KAK7544244.1"/>
    <property type="molecule type" value="Genomic_DNA"/>
</dbReference>
<dbReference type="Proteomes" id="UP001360953">
    <property type="component" value="Unassembled WGS sequence"/>
</dbReference>
<name>A0ABR1M8Q4_9PEZI</name>
<keyword evidence="2" id="KW-0472">Membrane</keyword>
<evidence type="ECO:0000256" key="1">
    <source>
        <dbReference type="SAM" id="MobiDB-lite"/>
    </source>
</evidence>
<reference evidence="3 4" key="1">
    <citation type="submission" date="2024-04" db="EMBL/GenBank/DDBJ databases">
        <title>Phyllosticta paracitricarpa is synonymous to the EU quarantine fungus P. citricarpa based on phylogenomic analyses.</title>
        <authorList>
            <consortium name="Lawrence Berkeley National Laboratory"/>
            <person name="Van ingen-buijs V.A."/>
            <person name="Van westerhoven A.C."/>
            <person name="Haridas S."/>
            <person name="Skiadas P."/>
            <person name="Martin F."/>
            <person name="Groenewald J.Z."/>
            <person name="Crous P.W."/>
            <person name="Seidl M.F."/>
        </authorList>
    </citation>
    <scope>NUCLEOTIDE SEQUENCE [LARGE SCALE GENOMIC DNA]</scope>
    <source>
        <strain evidence="3 4">CPC 17464</strain>
    </source>
</reference>
<dbReference type="RefSeq" id="XP_066659479.1">
    <property type="nucleotide sequence ID" value="XM_066798641.1"/>
</dbReference>
<gene>
    <name evidence="3" type="ORF">J3D65DRAFT_608944</name>
</gene>
<evidence type="ECO:0000256" key="2">
    <source>
        <dbReference type="SAM" id="Phobius"/>
    </source>
</evidence>
<comment type="caution">
    <text evidence="3">The sequence shown here is derived from an EMBL/GenBank/DDBJ whole genome shotgun (WGS) entry which is preliminary data.</text>
</comment>
<keyword evidence="2" id="KW-1133">Transmembrane helix</keyword>
<proteinExistence type="predicted"/>
<sequence>MVHGLSNPLPLRPDLAIIHAVVERRLLIRAPSVAFIVVVAVEVVMLVFLLGQIDLVVAIPDGVLFHLIGVVDDEIIDPDVPLVQRENQARAVAGFVRVPCLEVKRFVPPVAPDGVAASLLQLVAVDVAAVAFTRDGVRELAVLVGRRGSAEEEKEKGGEQGSCDGTHFGSLAEGKNED</sequence>
<accession>A0ABR1M8Q4</accession>
<feature type="compositionally biased region" description="Basic and acidic residues" evidence="1">
    <location>
        <begin position="148"/>
        <end position="158"/>
    </location>
</feature>
<feature type="transmembrane region" description="Helical" evidence="2">
    <location>
        <begin position="33"/>
        <end position="51"/>
    </location>
</feature>
<keyword evidence="2" id="KW-0812">Transmembrane</keyword>
<protein>
    <submittedName>
        <fullName evidence="3">Uncharacterized protein</fullName>
    </submittedName>
</protein>
<keyword evidence="4" id="KW-1185">Reference proteome</keyword>
<evidence type="ECO:0000313" key="3">
    <source>
        <dbReference type="EMBL" id="KAK7544244.1"/>
    </source>
</evidence>
<dbReference type="GeneID" id="92031547"/>